<keyword evidence="1" id="KW-0732">Signal</keyword>
<dbReference type="AlphaFoldDB" id="A0ABC8JCM1"/>
<sequence>MDSVSLKCLLFAASISDLVGVMVGLNTLPWEGGALKARGEPDSRSNGKTSVGIVGCLHRRVRILSDSGFYLVGFRKKVSRLSPFSFHGFCFLPALGSRRNVFLAR</sequence>
<name>A0ABC8JCM1_ERUVS</name>
<evidence type="ECO:0000313" key="3">
    <source>
        <dbReference type="Proteomes" id="UP001642260"/>
    </source>
</evidence>
<feature type="signal peptide" evidence="1">
    <location>
        <begin position="1"/>
        <end position="20"/>
    </location>
</feature>
<proteinExistence type="predicted"/>
<evidence type="ECO:0000256" key="1">
    <source>
        <dbReference type="SAM" id="SignalP"/>
    </source>
</evidence>
<accession>A0ABC8JCM1</accession>
<reference evidence="2 3" key="1">
    <citation type="submission" date="2022-03" db="EMBL/GenBank/DDBJ databases">
        <authorList>
            <person name="Macdonald S."/>
            <person name="Ahmed S."/>
            <person name="Newling K."/>
        </authorList>
    </citation>
    <scope>NUCLEOTIDE SEQUENCE [LARGE SCALE GENOMIC DNA]</scope>
</reference>
<evidence type="ECO:0008006" key="4">
    <source>
        <dbReference type="Google" id="ProtNLM"/>
    </source>
</evidence>
<dbReference type="Proteomes" id="UP001642260">
    <property type="component" value="Unassembled WGS sequence"/>
</dbReference>
<dbReference type="EMBL" id="CAKOAT010091710">
    <property type="protein sequence ID" value="CAH8320277.1"/>
    <property type="molecule type" value="Genomic_DNA"/>
</dbReference>
<gene>
    <name evidence="2" type="ORF">ERUC_LOCUS8828</name>
</gene>
<organism evidence="2 3">
    <name type="scientific">Eruca vesicaria subsp. sativa</name>
    <name type="common">Garden rocket</name>
    <name type="synonym">Eruca sativa</name>
    <dbReference type="NCBI Taxonomy" id="29727"/>
    <lineage>
        <taxon>Eukaryota</taxon>
        <taxon>Viridiplantae</taxon>
        <taxon>Streptophyta</taxon>
        <taxon>Embryophyta</taxon>
        <taxon>Tracheophyta</taxon>
        <taxon>Spermatophyta</taxon>
        <taxon>Magnoliopsida</taxon>
        <taxon>eudicotyledons</taxon>
        <taxon>Gunneridae</taxon>
        <taxon>Pentapetalae</taxon>
        <taxon>rosids</taxon>
        <taxon>malvids</taxon>
        <taxon>Brassicales</taxon>
        <taxon>Brassicaceae</taxon>
        <taxon>Brassiceae</taxon>
        <taxon>Eruca</taxon>
    </lineage>
</organism>
<feature type="chain" id="PRO_5044863604" description="Secreted protein" evidence="1">
    <location>
        <begin position="21"/>
        <end position="105"/>
    </location>
</feature>
<keyword evidence="3" id="KW-1185">Reference proteome</keyword>
<comment type="caution">
    <text evidence="2">The sequence shown here is derived from an EMBL/GenBank/DDBJ whole genome shotgun (WGS) entry which is preliminary data.</text>
</comment>
<evidence type="ECO:0000313" key="2">
    <source>
        <dbReference type="EMBL" id="CAH8320277.1"/>
    </source>
</evidence>
<protein>
    <recommendedName>
        <fullName evidence="4">Secreted protein</fullName>
    </recommendedName>
</protein>